<dbReference type="InterPro" id="IPR016169">
    <property type="entry name" value="FAD-bd_PCMH_sub2"/>
</dbReference>
<dbReference type="PROSITE" id="PS51387">
    <property type="entry name" value="FAD_PCMH"/>
    <property type="match status" value="1"/>
</dbReference>
<dbReference type="InterPro" id="IPR006094">
    <property type="entry name" value="Oxid_FAD_bind_N"/>
</dbReference>
<dbReference type="GO" id="GO:0003885">
    <property type="term" value="F:D-arabinono-1,4-lactone oxidase activity"/>
    <property type="evidence" value="ECO:0007669"/>
    <property type="project" value="InterPro"/>
</dbReference>
<keyword evidence="7" id="KW-1185">Reference proteome</keyword>
<dbReference type="InterPro" id="IPR007173">
    <property type="entry name" value="ALO_C"/>
</dbReference>
<evidence type="ECO:0000313" key="7">
    <source>
        <dbReference type="Proteomes" id="UP001151699"/>
    </source>
</evidence>
<evidence type="ECO:0000256" key="2">
    <source>
        <dbReference type="ARBA" id="ARBA00011738"/>
    </source>
</evidence>
<dbReference type="Gene3D" id="3.30.465.10">
    <property type="match status" value="1"/>
</dbReference>
<dbReference type="AlphaFoldDB" id="A0A9Q0MNW8"/>
<dbReference type="GO" id="GO:0016020">
    <property type="term" value="C:membrane"/>
    <property type="evidence" value="ECO:0007669"/>
    <property type="project" value="InterPro"/>
</dbReference>
<evidence type="ECO:0000259" key="5">
    <source>
        <dbReference type="PROSITE" id="PS51387"/>
    </source>
</evidence>
<dbReference type="GO" id="GO:0071949">
    <property type="term" value="F:FAD binding"/>
    <property type="evidence" value="ECO:0007669"/>
    <property type="project" value="InterPro"/>
</dbReference>
<dbReference type="Pfam" id="PF01565">
    <property type="entry name" value="FAD_binding_4"/>
    <property type="match status" value="1"/>
</dbReference>
<dbReference type="EMBL" id="WJQU01000004">
    <property type="protein sequence ID" value="KAJ6635226.1"/>
    <property type="molecule type" value="Genomic_DNA"/>
</dbReference>
<evidence type="ECO:0000256" key="3">
    <source>
        <dbReference type="ARBA" id="ARBA00023002"/>
    </source>
</evidence>
<dbReference type="Pfam" id="PF04030">
    <property type="entry name" value="ALO"/>
    <property type="match status" value="1"/>
</dbReference>
<keyword evidence="3" id="KW-0560">Oxidoreductase</keyword>
<dbReference type="PANTHER" id="PTHR43762">
    <property type="entry name" value="L-GULONOLACTONE OXIDASE"/>
    <property type="match status" value="1"/>
</dbReference>
<dbReference type="InterPro" id="IPR016166">
    <property type="entry name" value="FAD-bd_PCMH"/>
</dbReference>
<organism evidence="6 7">
    <name type="scientific">Pseudolycoriella hygida</name>
    <dbReference type="NCBI Taxonomy" id="35572"/>
    <lineage>
        <taxon>Eukaryota</taxon>
        <taxon>Metazoa</taxon>
        <taxon>Ecdysozoa</taxon>
        <taxon>Arthropoda</taxon>
        <taxon>Hexapoda</taxon>
        <taxon>Insecta</taxon>
        <taxon>Pterygota</taxon>
        <taxon>Neoptera</taxon>
        <taxon>Endopterygota</taxon>
        <taxon>Diptera</taxon>
        <taxon>Nematocera</taxon>
        <taxon>Sciaroidea</taxon>
        <taxon>Sciaridae</taxon>
        <taxon>Pseudolycoriella</taxon>
    </lineage>
</organism>
<dbReference type="Proteomes" id="UP001151699">
    <property type="component" value="Chromosome C"/>
</dbReference>
<dbReference type="Gene3D" id="3.30.70.2520">
    <property type="match status" value="1"/>
</dbReference>
<protein>
    <submittedName>
        <fullName evidence="6">L-gulonolactone oxidase 5</fullName>
    </submittedName>
</protein>
<evidence type="ECO:0000256" key="1">
    <source>
        <dbReference type="ARBA" id="ARBA00004275"/>
    </source>
</evidence>
<gene>
    <name evidence="6" type="primary">GULLO5_4</name>
    <name evidence="6" type="ORF">Bhyg_13810</name>
</gene>
<dbReference type="OrthoDB" id="415825at2759"/>
<comment type="subcellular location">
    <subcellularLocation>
        <location evidence="1">Peroxisome</location>
    </subcellularLocation>
</comment>
<comment type="caution">
    <text evidence="6">The sequence shown here is derived from an EMBL/GenBank/DDBJ whole genome shotgun (WGS) entry which is preliminary data.</text>
</comment>
<evidence type="ECO:0000256" key="4">
    <source>
        <dbReference type="ARBA" id="ARBA00023140"/>
    </source>
</evidence>
<keyword evidence="4" id="KW-0576">Peroxisome</keyword>
<dbReference type="InterPro" id="IPR036318">
    <property type="entry name" value="FAD-bd_PCMH-like_sf"/>
</dbReference>
<dbReference type="InterPro" id="IPR010031">
    <property type="entry name" value="FAD_lactone_oxidase-like"/>
</dbReference>
<sequence length="539" mass="59207">MNDDGVHATFGAGVNLHEATTFLRKHNRGLRTTPAYGNITFGGATGTGAHGSSIKYNASISSQIVSMRIVDGLGNPQDITDPEDLKAFRLHLGLLGIVVKITVYTVPLYKTLANNYVISDEILTNGKAIEMAQNADQMAFYWFPAFNQLVVANWTIVDANTEGNAYTYDHVPSVYKHFGYIATIAKEAAFSLTTSTCALASSIGYTILHAISYFLELALIHQVPGWVPIYTENGFLIKMPAVGYYDVMFAPICHDTPQGFLQETCVWDNGPNNITILDNEFGVDLPKLPSFIAKVKDIVNKTPTAFPLQGILMRFSDKSDIYMSTAYGSQTVHFEFYLWNRRDPYNEPSGSLAGYQTILQMLRNEYSSRSHWGKSGLVYHNSDSLDLKLDPAARDGFTAVMTKYDPNGVFLNSFGHRLKKTGTKVDLDPMVKHCALLDNCFCSADGDCGKNQICTKISGYNYNVCQTKNEIPVDFFPHIILPKENGTGLLNFFSTEVQAIANALQGKCSITSLISAIGDTAGNTFKAFIIGLGSQFSLG</sequence>
<proteinExistence type="predicted"/>
<name>A0A9Q0MNW8_9DIPT</name>
<accession>A0A9Q0MNW8</accession>
<reference evidence="6" key="1">
    <citation type="submission" date="2022-07" db="EMBL/GenBank/DDBJ databases">
        <authorList>
            <person name="Trinca V."/>
            <person name="Uliana J.V.C."/>
            <person name="Torres T.T."/>
            <person name="Ward R.J."/>
            <person name="Monesi N."/>
        </authorList>
    </citation>
    <scope>NUCLEOTIDE SEQUENCE</scope>
    <source>
        <strain evidence="6">HSMRA1968</strain>
        <tissue evidence="6">Whole embryos</tissue>
    </source>
</reference>
<evidence type="ECO:0000313" key="6">
    <source>
        <dbReference type="EMBL" id="KAJ6635226.1"/>
    </source>
</evidence>
<comment type="subunit">
    <text evidence="2">Homodimer.</text>
</comment>
<dbReference type="PANTHER" id="PTHR43762:SF1">
    <property type="entry name" value="D-ARABINONO-1,4-LACTONE OXIDASE"/>
    <property type="match status" value="1"/>
</dbReference>
<dbReference type="GO" id="GO:0005777">
    <property type="term" value="C:peroxisome"/>
    <property type="evidence" value="ECO:0007669"/>
    <property type="project" value="UniProtKB-SubCell"/>
</dbReference>
<feature type="domain" description="FAD-binding PCMH-type" evidence="5">
    <location>
        <begin position="1"/>
        <end position="108"/>
    </location>
</feature>
<dbReference type="SUPFAM" id="SSF56176">
    <property type="entry name" value="FAD-binding/transporter-associated domain-like"/>
    <property type="match status" value="1"/>
</dbReference>